<dbReference type="GeneID" id="85392406"/>
<evidence type="ECO:0000313" key="2">
    <source>
        <dbReference type="EMBL" id="KAK1723637.1"/>
    </source>
</evidence>
<accession>A0AAD8UIX6</accession>
<keyword evidence="3" id="KW-1185">Reference proteome</keyword>
<dbReference type="EMBL" id="JAHMHS010000062">
    <property type="protein sequence ID" value="KAK1723637.1"/>
    <property type="molecule type" value="Genomic_DNA"/>
</dbReference>
<dbReference type="RefSeq" id="XP_060363692.1">
    <property type="nucleotide sequence ID" value="XM_060508507.1"/>
</dbReference>
<reference evidence="2" key="1">
    <citation type="submission" date="2021-12" db="EMBL/GenBank/DDBJ databases">
        <title>Comparative genomics, transcriptomics and evolutionary studies reveal genomic signatures of adaptation to plant cell wall in hemibiotrophic fungi.</title>
        <authorList>
            <consortium name="DOE Joint Genome Institute"/>
            <person name="Baroncelli R."/>
            <person name="Diaz J.F."/>
            <person name="Benocci T."/>
            <person name="Peng M."/>
            <person name="Battaglia E."/>
            <person name="Haridas S."/>
            <person name="Andreopoulos W."/>
            <person name="Labutti K."/>
            <person name="Pangilinan J."/>
            <person name="Floch G.L."/>
            <person name="Makela M.R."/>
            <person name="Henrissat B."/>
            <person name="Grigoriev I.V."/>
            <person name="Crouch J.A."/>
            <person name="De Vries R.P."/>
            <person name="Sukno S.A."/>
            <person name="Thon M.R."/>
        </authorList>
    </citation>
    <scope>NUCLEOTIDE SEQUENCE</scope>
    <source>
        <strain evidence="2">CBS 112980</strain>
    </source>
</reference>
<evidence type="ECO:0000256" key="1">
    <source>
        <dbReference type="SAM" id="MobiDB-lite"/>
    </source>
</evidence>
<organism evidence="2 3">
    <name type="scientific">Glomerella acutata</name>
    <name type="common">Colletotrichum acutatum</name>
    <dbReference type="NCBI Taxonomy" id="27357"/>
    <lineage>
        <taxon>Eukaryota</taxon>
        <taxon>Fungi</taxon>
        <taxon>Dikarya</taxon>
        <taxon>Ascomycota</taxon>
        <taxon>Pezizomycotina</taxon>
        <taxon>Sordariomycetes</taxon>
        <taxon>Hypocreomycetidae</taxon>
        <taxon>Glomerellales</taxon>
        <taxon>Glomerellaceae</taxon>
        <taxon>Colletotrichum</taxon>
        <taxon>Colletotrichum acutatum species complex</taxon>
    </lineage>
</organism>
<sequence length="61" mass="7077">MRNEKAKMPDRPARPAITRGRHRVPHPYFNRQHLAILGREAREAASMKHGPVCWTDSSFCH</sequence>
<feature type="region of interest" description="Disordered" evidence="1">
    <location>
        <begin position="1"/>
        <end position="25"/>
    </location>
</feature>
<name>A0AAD8UIX6_GLOAC</name>
<gene>
    <name evidence="2" type="ORF">BDZ83DRAFT_625668</name>
</gene>
<comment type="caution">
    <text evidence="2">The sequence shown here is derived from an EMBL/GenBank/DDBJ whole genome shotgun (WGS) entry which is preliminary data.</text>
</comment>
<proteinExistence type="predicted"/>
<evidence type="ECO:0000313" key="3">
    <source>
        <dbReference type="Proteomes" id="UP001244207"/>
    </source>
</evidence>
<dbReference type="AlphaFoldDB" id="A0AAD8UIX6"/>
<feature type="compositionally biased region" description="Basic and acidic residues" evidence="1">
    <location>
        <begin position="1"/>
        <end position="13"/>
    </location>
</feature>
<dbReference type="Proteomes" id="UP001244207">
    <property type="component" value="Unassembled WGS sequence"/>
</dbReference>
<protein>
    <submittedName>
        <fullName evidence="2">Uncharacterized protein</fullName>
    </submittedName>
</protein>